<name>A0A5R9J9R7_9PROT</name>
<comment type="caution">
    <text evidence="1">The sequence shown here is derived from an EMBL/GenBank/DDBJ whole genome shotgun (WGS) entry which is preliminary data.</text>
</comment>
<evidence type="ECO:0000313" key="2">
    <source>
        <dbReference type="Proteomes" id="UP000305654"/>
    </source>
</evidence>
<dbReference type="OrthoDB" id="7281774at2"/>
<organism evidence="1 2">
    <name type="scientific">Lichenicoccus roseus</name>
    <dbReference type="NCBI Taxonomy" id="2683649"/>
    <lineage>
        <taxon>Bacteria</taxon>
        <taxon>Pseudomonadati</taxon>
        <taxon>Pseudomonadota</taxon>
        <taxon>Alphaproteobacteria</taxon>
        <taxon>Acetobacterales</taxon>
        <taxon>Acetobacteraceae</taxon>
        <taxon>Lichenicoccus</taxon>
    </lineage>
</organism>
<accession>A0A5R9J9R7</accession>
<keyword evidence="2" id="KW-1185">Reference proteome</keyword>
<dbReference type="AlphaFoldDB" id="A0A5R9J9R7"/>
<sequence length="53" mass="5894">MDDVEYLAKLDELDHLLNDPEIDAEPAQIWSLLAEVSLHDLGAVHPPQGPQAY</sequence>
<evidence type="ECO:0000313" key="1">
    <source>
        <dbReference type="EMBL" id="TLU70968.1"/>
    </source>
</evidence>
<protein>
    <submittedName>
        <fullName evidence="1">Peptide chain release factor 1</fullName>
    </submittedName>
</protein>
<dbReference type="RefSeq" id="WP_138327638.1">
    <property type="nucleotide sequence ID" value="NZ_VCDI01000009.1"/>
</dbReference>
<dbReference type="EMBL" id="VCDI01000009">
    <property type="protein sequence ID" value="TLU70968.1"/>
    <property type="molecule type" value="Genomic_DNA"/>
</dbReference>
<dbReference type="Proteomes" id="UP000305654">
    <property type="component" value="Unassembled WGS sequence"/>
</dbReference>
<reference evidence="1 2" key="1">
    <citation type="submission" date="2019-05" db="EMBL/GenBank/DDBJ databases">
        <authorList>
            <person name="Pankratov T."/>
            <person name="Grouzdev D."/>
        </authorList>
    </citation>
    <scope>NUCLEOTIDE SEQUENCE [LARGE SCALE GENOMIC DNA]</scope>
    <source>
        <strain evidence="1 2">KEBCLARHB70R</strain>
    </source>
</reference>
<gene>
    <name evidence="1" type="ORF">FE263_19120</name>
</gene>
<proteinExistence type="predicted"/>